<gene>
    <name evidence="3" type="ORF">HH214_00170</name>
</gene>
<evidence type="ECO:0000259" key="2">
    <source>
        <dbReference type="Pfam" id="PF13229"/>
    </source>
</evidence>
<dbReference type="KEGG" id="mrob:HH214_00170"/>
<dbReference type="EMBL" id="CP051682">
    <property type="protein sequence ID" value="QJD94397.1"/>
    <property type="molecule type" value="Genomic_DNA"/>
</dbReference>
<reference evidence="3 4" key="1">
    <citation type="submission" date="2020-04" db="EMBL/GenBank/DDBJ databases">
        <title>Genome sequencing of novel species.</title>
        <authorList>
            <person name="Heo J."/>
            <person name="Kim S.-J."/>
            <person name="Kim J.-S."/>
            <person name="Hong S.-B."/>
            <person name="Kwon S.-W."/>
        </authorList>
    </citation>
    <scope>NUCLEOTIDE SEQUENCE [LARGE SCALE GENOMIC DNA]</scope>
    <source>
        <strain evidence="3 4">F39-2</strain>
    </source>
</reference>
<evidence type="ECO:0000313" key="3">
    <source>
        <dbReference type="EMBL" id="QJD94397.1"/>
    </source>
</evidence>
<keyword evidence="4" id="KW-1185">Reference proteome</keyword>
<dbReference type="Proteomes" id="UP000503278">
    <property type="component" value="Chromosome"/>
</dbReference>
<dbReference type="RefSeq" id="WP_169605416.1">
    <property type="nucleotide sequence ID" value="NZ_CP051682.1"/>
</dbReference>
<evidence type="ECO:0000313" key="4">
    <source>
        <dbReference type="Proteomes" id="UP000503278"/>
    </source>
</evidence>
<dbReference type="InterPro" id="IPR006626">
    <property type="entry name" value="PbH1"/>
</dbReference>
<dbReference type="InterPro" id="IPR012334">
    <property type="entry name" value="Pectin_lyas_fold"/>
</dbReference>
<sequence>MKKFTQQFLLLNALAIMVVSCKKEATEVTSTQSKIDSKTLTLTTNNITLVNASYVFKATAGSDVTTALQSALNTYKNVSIDANYVISTTLQVPSGGSLTGLNSNSILKAANSRSGLLSSRGIYIDLSGKSSVNIKGITFKPADNMTNMLGWANTVILLSNAHSCIIDSNTFSFSFAYGKGMEAVWITGPSANNTVSNNYIKTLGITYCENGSSNSIIKNNQIINAYANALGGIGNGTTPCYDNQVLNNYIENAGRMGVEDQQNTSGTIIKNNIIKGTSKMPSLPAGQGMGISAVALKTIVDGNAITDVEDYYIEVGGSNGLTITNNLIYDTGAEKGIFVNFLKDVSLTLNKITTIRGNIITNCARAIETFGQNTQQSVSIESNTIIDPTGYGISLYAGSSVQSSYSVVKNTILFNSKTTATRYGIASSCVQACGKQNYTIKLDKNTLTYSLNAPKSTGKDVTFAISVDNAALTYNTINGYSGGVNVGITNNGVTTRGVSFVGNSVQKATWDTSIFSK</sequence>
<dbReference type="PROSITE" id="PS51257">
    <property type="entry name" value="PROKAR_LIPOPROTEIN"/>
    <property type="match status" value="1"/>
</dbReference>
<dbReference type="Pfam" id="PF13229">
    <property type="entry name" value="Beta_helix"/>
    <property type="match status" value="2"/>
</dbReference>
<proteinExistence type="predicted"/>
<feature type="domain" description="Right handed beta helix" evidence="2">
    <location>
        <begin position="121"/>
        <end position="278"/>
    </location>
</feature>
<name>A0A7L5DWF1_9SPHI</name>
<protein>
    <recommendedName>
        <fullName evidence="2">Right handed beta helix domain-containing protein</fullName>
    </recommendedName>
</protein>
<dbReference type="InterPro" id="IPR011050">
    <property type="entry name" value="Pectin_lyase_fold/virulence"/>
</dbReference>
<dbReference type="SUPFAM" id="SSF51126">
    <property type="entry name" value="Pectin lyase-like"/>
    <property type="match status" value="2"/>
</dbReference>
<feature type="chain" id="PRO_5029655759" description="Right handed beta helix domain-containing protein" evidence="1">
    <location>
        <begin position="26"/>
        <end position="517"/>
    </location>
</feature>
<evidence type="ECO:0000256" key="1">
    <source>
        <dbReference type="SAM" id="SignalP"/>
    </source>
</evidence>
<feature type="domain" description="Right handed beta helix" evidence="2">
    <location>
        <begin position="297"/>
        <end position="411"/>
    </location>
</feature>
<organism evidence="3 4">
    <name type="scientific">Mucilaginibacter robiniae</name>
    <dbReference type="NCBI Taxonomy" id="2728022"/>
    <lineage>
        <taxon>Bacteria</taxon>
        <taxon>Pseudomonadati</taxon>
        <taxon>Bacteroidota</taxon>
        <taxon>Sphingobacteriia</taxon>
        <taxon>Sphingobacteriales</taxon>
        <taxon>Sphingobacteriaceae</taxon>
        <taxon>Mucilaginibacter</taxon>
    </lineage>
</organism>
<dbReference type="AlphaFoldDB" id="A0A7L5DWF1"/>
<keyword evidence="1" id="KW-0732">Signal</keyword>
<dbReference type="SMART" id="SM00710">
    <property type="entry name" value="PbH1"/>
    <property type="match status" value="9"/>
</dbReference>
<accession>A0A7L5DWF1</accession>
<feature type="signal peptide" evidence="1">
    <location>
        <begin position="1"/>
        <end position="25"/>
    </location>
</feature>
<dbReference type="InterPro" id="IPR039448">
    <property type="entry name" value="Beta_helix"/>
</dbReference>
<dbReference type="Gene3D" id="2.160.20.10">
    <property type="entry name" value="Single-stranded right-handed beta-helix, Pectin lyase-like"/>
    <property type="match status" value="1"/>
</dbReference>